<feature type="non-terminal residue" evidence="2">
    <location>
        <position position="1"/>
    </location>
</feature>
<organism evidence="2 3">
    <name type="scientific">Aspergillus ellipticus CBS 707.79</name>
    <dbReference type="NCBI Taxonomy" id="1448320"/>
    <lineage>
        <taxon>Eukaryota</taxon>
        <taxon>Fungi</taxon>
        <taxon>Dikarya</taxon>
        <taxon>Ascomycota</taxon>
        <taxon>Pezizomycotina</taxon>
        <taxon>Eurotiomycetes</taxon>
        <taxon>Eurotiomycetidae</taxon>
        <taxon>Eurotiales</taxon>
        <taxon>Aspergillaceae</taxon>
        <taxon>Aspergillus</taxon>
        <taxon>Aspergillus subgen. Circumdati</taxon>
    </lineage>
</organism>
<evidence type="ECO:0000256" key="1">
    <source>
        <dbReference type="SAM" id="MobiDB-lite"/>
    </source>
</evidence>
<dbReference type="AlphaFoldDB" id="A0A319DPV2"/>
<evidence type="ECO:0000313" key="3">
    <source>
        <dbReference type="Proteomes" id="UP000247810"/>
    </source>
</evidence>
<gene>
    <name evidence="2" type="ORF">BO71DRAFT_321637</name>
</gene>
<dbReference type="Proteomes" id="UP000247810">
    <property type="component" value="Unassembled WGS sequence"/>
</dbReference>
<evidence type="ECO:0000313" key="2">
    <source>
        <dbReference type="EMBL" id="PYH96137.1"/>
    </source>
</evidence>
<accession>A0A319DPV2</accession>
<feature type="compositionally biased region" description="Basic and acidic residues" evidence="1">
    <location>
        <begin position="29"/>
        <end position="41"/>
    </location>
</feature>
<dbReference type="EMBL" id="KZ825842">
    <property type="protein sequence ID" value="PYH96137.1"/>
    <property type="molecule type" value="Genomic_DNA"/>
</dbReference>
<keyword evidence="3" id="KW-1185">Reference proteome</keyword>
<feature type="region of interest" description="Disordered" evidence="1">
    <location>
        <begin position="17"/>
        <end position="41"/>
    </location>
</feature>
<dbReference type="VEuPathDB" id="FungiDB:BO71DRAFT_321637"/>
<name>A0A319DPV2_9EURO</name>
<sequence>ELRRKRICACFTADGRGPTSDAKNTWRRTRGDKETMDDCEKTTDSWLVVEGRGGAKQKEREGDSEGGN</sequence>
<reference evidence="2 3" key="1">
    <citation type="submission" date="2018-02" db="EMBL/GenBank/DDBJ databases">
        <title>The genomes of Aspergillus section Nigri reveals drivers in fungal speciation.</title>
        <authorList>
            <consortium name="DOE Joint Genome Institute"/>
            <person name="Vesth T.C."/>
            <person name="Nybo J."/>
            <person name="Theobald S."/>
            <person name="Brandl J."/>
            <person name="Frisvad J.C."/>
            <person name="Nielsen K.F."/>
            <person name="Lyhne E.K."/>
            <person name="Kogle M.E."/>
            <person name="Kuo A."/>
            <person name="Riley R."/>
            <person name="Clum A."/>
            <person name="Nolan M."/>
            <person name="Lipzen A."/>
            <person name="Salamov A."/>
            <person name="Henrissat B."/>
            <person name="Wiebenga A."/>
            <person name="De vries R.P."/>
            <person name="Grigoriev I.V."/>
            <person name="Mortensen U.H."/>
            <person name="Andersen M.R."/>
            <person name="Baker S.E."/>
        </authorList>
    </citation>
    <scope>NUCLEOTIDE SEQUENCE [LARGE SCALE GENOMIC DNA]</scope>
    <source>
        <strain evidence="2 3">CBS 707.79</strain>
    </source>
</reference>
<proteinExistence type="predicted"/>
<protein>
    <submittedName>
        <fullName evidence="2">Uncharacterized protein</fullName>
    </submittedName>
</protein>